<protein>
    <submittedName>
        <fullName evidence="5">LCP family protein</fullName>
    </submittedName>
</protein>
<organism evidence="5 6">
    <name type="scientific">Filifactor villosus</name>
    <dbReference type="NCBI Taxonomy" id="29374"/>
    <lineage>
        <taxon>Bacteria</taxon>
        <taxon>Bacillati</taxon>
        <taxon>Bacillota</taxon>
        <taxon>Clostridia</taxon>
        <taxon>Peptostreptococcales</taxon>
        <taxon>Filifactoraceae</taxon>
        <taxon>Filifactor</taxon>
    </lineage>
</organism>
<accession>A0ABV9QJ20</accession>
<keyword evidence="2" id="KW-0472">Membrane</keyword>
<evidence type="ECO:0000313" key="5">
    <source>
        <dbReference type="EMBL" id="MFC4804169.1"/>
    </source>
</evidence>
<reference evidence="6" key="1">
    <citation type="journal article" date="2019" name="Int. J. Syst. Evol. Microbiol.">
        <title>The Global Catalogue of Microorganisms (GCM) 10K type strain sequencing project: providing services to taxonomists for standard genome sequencing and annotation.</title>
        <authorList>
            <consortium name="The Broad Institute Genomics Platform"/>
            <consortium name="The Broad Institute Genome Sequencing Center for Infectious Disease"/>
            <person name="Wu L."/>
            <person name="Ma J."/>
        </authorList>
    </citation>
    <scope>NUCLEOTIDE SEQUENCE [LARGE SCALE GENOMIC DNA]</scope>
    <source>
        <strain evidence="6">CCUG 46385</strain>
    </source>
</reference>
<feature type="domain" description="LytR/CpsA/Psr regulator C-terminal" evidence="4">
    <location>
        <begin position="335"/>
        <end position="417"/>
    </location>
</feature>
<dbReference type="Pfam" id="PF03816">
    <property type="entry name" value="LytR_cpsA_psr"/>
    <property type="match status" value="1"/>
</dbReference>
<dbReference type="Gene3D" id="3.30.70.2390">
    <property type="match status" value="1"/>
</dbReference>
<evidence type="ECO:0000313" key="6">
    <source>
        <dbReference type="Proteomes" id="UP001595916"/>
    </source>
</evidence>
<comment type="caution">
    <text evidence="5">The sequence shown here is derived from an EMBL/GenBank/DDBJ whole genome shotgun (WGS) entry which is preliminary data.</text>
</comment>
<sequence length="419" mass="47541">MKKAIKTILITMVSAALIVSGIVAFYLEKDEQEVKKRTEFEQYWLNAVEEKKRVNILLMGVDTLEEDTTEEHARTDTMMVLSADPETKTGFILSIPRDSRVKIEGRPKKTKINHAHSKGGIPLAVSTVKKTTGLAIHHYIRVNYQALTKTVDDVGGVDVNVPQDMDWDDYAANLHIHLKAGPQTLNGEQAMQFIRFRNGYANKDLGRIEMQQYFMEMLFRKIISPQSITKIPKYLETMYQYVDTDLSKKELISLAATAIKLDPERIEKKVLPGKAKNINGISYYILDEEKQAELISYLLKGDYPVQKPVIAQEEAPIELEEGKEEDKPLYTIFAYNGSGKTGVARRVSDLLKIEDLPVSYTGNASRFDYQETTVYYKDNEKLAKQVGEILGVERLKEGTRAVDYREPDIVVIIGSDFSK</sequence>
<dbReference type="PANTHER" id="PTHR33392:SF6">
    <property type="entry name" value="POLYISOPRENYL-TEICHOIC ACID--PEPTIDOGLYCAN TEICHOIC ACID TRANSFERASE TAGU"/>
    <property type="match status" value="1"/>
</dbReference>
<dbReference type="Proteomes" id="UP001595916">
    <property type="component" value="Unassembled WGS sequence"/>
</dbReference>
<evidence type="ECO:0000256" key="1">
    <source>
        <dbReference type="ARBA" id="ARBA00006068"/>
    </source>
</evidence>
<dbReference type="InterPro" id="IPR004474">
    <property type="entry name" value="LytR_CpsA_psr"/>
</dbReference>
<feature type="transmembrane region" description="Helical" evidence="2">
    <location>
        <begin position="7"/>
        <end position="27"/>
    </location>
</feature>
<dbReference type="Gene3D" id="3.40.630.190">
    <property type="entry name" value="LCP protein"/>
    <property type="match status" value="1"/>
</dbReference>
<keyword evidence="2" id="KW-0812">Transmembrane</keyword>
<dbReference type="InterPro" id="IPR050922">
    <property type="entry name" value="LytR/CpsA/Psr_CW_biosynth"/>
</dbReference>
<dbReference type="Pfam" id="PF13399">
    <property type="entry name" value="LytR_C"/>
    <property type="match status" value="1"/>
</dbReference>
<keyword evidence="6" id="KW-1185">Reference proteome</keyword>
<dbReference type="EMBL" id="JBHSHL010000013">
    <property type="protein sequence ID" value="MFC4804169.1"/>
    <property type="molecule type" value="Genomic_DNA"/>
</dbReference>
<feature type="domain" description="Cell envelope-related transcriptional attenuator" evidence="3">
    <location>
        <begin position="74"/>
        <end position="223"/>
    </location>
</feature>
<dbReference type="InterPro" id="IPR027381">
    <property type="entry name" value="LytR/CpsA/Psr_C"/>
</dbReference>
<dbReference type="NCBIfam" id="TIGR00350">
    <property type="entry name" value="lytR_cpsA_psr"/>
    <property type="match status" value="1"/>
</dbReference>
<name>A0ABV9QJ20_9FIRM</name>
<comment type="similarity">
    <text evidence="1">Belongs to the LytR/CpsA/Psr (LCP) family.</text>
</comment>
<dbReference type="PANTHER" id="PTHR33392">
    <property type="entry name" value="POLYISOPRENYL-TEICHOIC ACID--PEPTIDOGLYCAN TEICHOIC ACID TRANSFERASE TAGU"/>
    <property type="match status" value="1"/>
</dbReference>
<gene>
    <name evidence="5" type="ORF">ACFO4R_03660</name>
</gene>
<keyword evidence="2" id="KW-1133">Transmembrane helix</keyword>
<dbReference type="RefSeq" id="WP_379787661.1">
    <property type="nucleotide sequence ID" value="NZ_JBHSHL010000013.1"/>
</dbReference>
<evidence type="ECO:0000259" key="3">
    <source>
        <dbReference type="Pfam" id="PF03816"/>
    </source>
</evidence>
<proteinExistence type="inferred from homology"/>
<evidence type="ECO:0000259" key="4">
    <source>
        <dbReference type="Pfam" id="PF13399"/>
    </source>
</evidence>
<evidence type="ECO:0000256" key="2">
    <source>
        <dbReference type="SAM" id="Phobius"/>
    </source>
</evidence>